<keyword evidence="5" id="KW-0804">Transcription</keyword>
<dbReference type="Proteomes" id="UP000318138">
    <property type="component" value="Chromosome"/>
</dbReference>
<evidence type="ECO:0000256" key="1">
    <source>
        <dbReference type="ARBA" id="ARBA00022679"/>
    </source>
</evidence>
<dbReference type="PROSITE" id="PS51094">
    <property type="entry name" value="PTS_EIIA_TYPE_2"/>
    <property type="match status" value="1"/>
</dbReference>
<dbReference type="GO" id="GO:0009401">
    <property type="term" value="P:phosphoenolpyruvate-dependent sugar phosphotransferase system"/>
    <property type="evidence" value="ECO:0007669"/>
    <property type="project" value="InterPro"/>
</dbReference>
<dbReference type="PROSITE" id="PS51099">
    <property type="entry name" value="PTS_EIIB_TYPE_2"/>
    <property type="match status" value="1"/>
</dbReference>
<dbReference type="GO" id="GO:0008982">
    <property type="term" value="F:protein-N(PI)-phosphohistidine-sugar phosphotransferase activity"/>
    <property type="evidence" value="ECO:0007669"/>
    <property type="project" value="InterPro"/>
</dbReference>
<dbReference type="InterPro" id="IPR007737">
    <property type="entry name" value="Mga_HTH"/>
</dbReference>
<organism evidence="9 10">
    <name type="scientific">Paenalkalicoccus suaedae</name>
    <dbReference type="NCBI Taxonomy" id="2592382"/>
    <lineage>
        <taxon>Bacteria</taxon>
        <taxon>Bacillati</taxon>
        <taxon>Bacillota</taxon>
        <taxon>Bacilli</taxon>
        <taxon>Bacillales</taxon>
        <taxon>Bacillaceae</taxon>
        <taxon>Paenalkalicoccus</taxon>
    </lineage>
</organism>
<proteinExistence type="predicted"/>
<accession>A0A859F9P6</accession>
<evidence type="ECO:0000313" key="10">
    <source>
        <dbReference type="Proteomes" id="UP000318138"/>
    </source>
</evidence>
<feature type="domain" description="PRD" evidence="8">
    <location>
        <begin position="310"/>
        <end position="415"/>
    </location>
</feature>
<keyword evidence="2" id="KW-0677">Repeat</keyword>
<dbReference type="PROSITE" id="PS51372">
    <property type="entry name" value="PRD_2"/>
    <property type="match status" value="2"/>
</dbReference>
<keyword evidence="1" id="KW-0808">Transferase</keyword>
<evidence type="ECO:0000259" key="8">
    <source>
        <dbReference type="PROSITE" id="PS51372"/>
    </source>
</evidence>
<dbReference type="Gene3D" id="1.10.10.10">
    <property type="entry name" value="Winged helix-like DNA-binding domain superfamily/Winged helix DNA-binding domain"/>
    <property type="match status" value="1"/>
</dbReference>
<feature type="domain" description="PTS EIIA type-2" evidence="6">
    <location>
        <begin position="538"/>
        <end position="685"/>
    </location>
</feature>
<dbReference type="SUPFAM" id="SSF63520">
    <property type="entry name" value="PTS-regulatory domain, PRD"/>
    <property type="match status" value="2"/>
</dbReference>
<dbReference type="InterPro" id="IPR036390">
    <property type="entry name" value="WH_DNA-bd_sf"/>
</dbReference>
<dbReference type="SUPFAM" id="SSF52794">
    <property type="entry name" value="PTS system IIB component-like"/>
    <property type="match status" value="1"/>
</dbReference>
<dbReference type="Gene3D" id="1.10.1790.10">
    <property type="entry name" value="PRD domain"/>
    <property type="match status" value="2"/>
</dbReference>
<dbReference type="Pfam" id="PF05043">
    <property type="entry name" value="Mga"/>
    <property type="match status" value="1"/>
</dbReference>
<dbReference type="PANTHER" id="PTHR30185">
    <property type="entry name" value="CRYPTIC BETA-GLUCOSIDE BGL OPERON ANTITERMINATOR"/>
    <property type="match status" value="1"/>
</dbReference>
<dbReference type="Pfam" id="PF00359">
    <property type="entry name" value="PTS_EIIA_2"/>
    <property type="match status" value="1"/>
</dbReference>
<dbReference type="Pfam" id="PF00874">
    <property type="entry name" value="PRD"/>
    <property type="match status" value="2"/>
</dbReference>
<protein>
    <submittedName>
        <fullName evidence="9">BglG family transcription antiterminator</fullName>
    </submittedName>
</protein>
<dbReference type="InterPro" id="IPR036095">
    <property type="entry name" value="PTS_EIIB-like_sf"/>
</dbReference>
<dbReference type="InterPro" id="IPR002178">
    <property type="entry name" value="PTS_EIIA_type-2_dom"/>
</dbReference>
<dbReference type="InterPro" id="IPR036634">
    <property type="entry name" value="PRD_sf"/>
</dbReference>
<dbReference type="InterPro" id="IPR013196">
    <property type="entry name" value="HTH_11"/>
</dbReference>
<dbReference type="PANTHER" id="PTHR30185:SF18">
    <property type="entry name" value="TRANSCRIPTIONAL REGULATOR MTLR"/>
    <property type="match status" value="1"/>
</dbReference>
<dbReference type="InterPro" id="IPR011608">
    <property type="entry name" value="PRD"/>
</dbReference>
<dbReference type="AlphaFoldDB" id="A0A859F9P6"/>
<evidence type="ECO:0000313" key="9">
    <source>
        <dbReference type="EMBL" id="QKS69839.1"/>
    </source>
</evidence>
<dbReference type="Gene3D" id="3.40.50.2300">
    <property type="match status" value="1"/>
</dbReference>
<evidence type="ECO:0000256" key="5">
    <source>
        <dbReference type="ARBA" id="ARBA00023163"/>
    </source>
</evidence>
<dbReference type="InterPro" id="IPR050661">
    <property type="entry name" value="BglG_antiterminators"/>
</dbReference>
<dbReference type="SUPFAM" id="SSF46785">
    <property type="entry name" value="Winged helix' DNA-binding domain"/>
    <property type="match status" value="1"/>
</dbReference>
<dbReference type="RefSeq" id="WP_176007884.1">
    <property type="nucleotide sequence ID" value="NZ_CP041372.2"/>
</dbReference>
<feature type="domain" description="PTS EIIB type-2" evidence="7">
    <location>
        <begin position="418"/>
        <end position="507"/>
    </location>
</feature>
<dbReference type="KEGG" id="psua:FLK61_23930"/>
<dbReference type="EMBL" id="CP041372">
    <property type="protein sequence ID" value="QKS69839.1"/>
    <property type="molecule type" value="Genomic_DNA"/>
</dbReference>
<dbReference type="Gene3D" id="3.40.930.10">
    <property type="entry name" value="Mannitol-specific EII, Chain A"/>
    <property type="match status" value="1"/>
</dbReference>
<evidence type="ECO:0000259" key="6">
    <source>
        <dbReference type="PROSITE" id="PS51094"/>
    </source>
</evidence>
<evidence type="ECO:0000256" key="3">
    <source>
        <dbReference type="ARBA" id="ARBA00023015"/>
    </source>
</evidence>
<evidence type="ECO:0000256" key="4">
    <source>
        <dbReference type="ARBA" id="ARBA00023159"/>
    </source>
</evidence>
<evidence type="ECO:0000259" key="7">
    <source>
        <dbReference type="PROSITE" id="PS51099"/>
    </source>
</evidence>
<dbReference type="Pfam" id="PF08279">
    <property type="entry name" value="HTH_11"/>
    <property type="match status" value="1"/>
</dbReference>
<keyword evidence="10" id="KW-1185">Reference proteome</keyword>
<dbReference type="GO" id="GO:0006355">
    <property type="term" value="P:regulation of DNA-templated transcription"/>
    <property type="evidence" value="ECO:0007669"/>
    <property type="project" value="InterPro"/>
</dbReference>
<dbReference type="InterPro" id="IPR036388">
    <property type="entry name" value="WH-like_DNA-bd_sf"/>
</dbReference>
<gene>
    <name evidence="9" type="ORF">FLK61_23930</name>
</gene>
<dbReference type="CDD" id="cd05568">
    <property type="entry name" value="PTS_IIB_bgl_like"/>
    <property type="match status" value="1"/>
</dbReference>
<sequence>MYVSARDRQLLDELLTHQDGVTVKQIATALHVSERTILRDLQTLDSLLQPYELVLEKQAGKGVKLSGAPLQLQQFEADLHKARQFDFLPEQRELLLTYKLLTATEPMKLQALATELHITVSTVSSDLDKVASWLSEFRLSLVRRRGYGVQVTGSETSIRQAIRSLLSDHIDETELLRFIRRHSTEAPETNTESISAQLLGYMKTERIAKVESAVEKLNQSLSSPIADSSYIALVVHLALAMERIIQGERIEMKPHLLRQLGETKEFSLASDLARELETVFNVEIPPSEIGYITMHLRGAKLRERIEGFSEEEVDLSLLAKRLIRHVSGRYGKDFTGDRSLEQGLLAHLSPALYRMKQEMRIHNPLLPTIRQKYEKLFTIVGSSFRQIVRDLHVPDDEVGFLVLHFGSMLERKEREVAYHAYVICSSGIGSSKMIASRLQNEFPSIKSVSHLSLFDLDDTEVAPEDLVISTIPLLDKDVDYIQVNPFLNEQDIATIEQYMGKRSVTATLTKEKPRKRVQTKSSTDQLLSLHSSLGIATRLLQHVEVIYEETATDLWDGVLNVMMCIQQKGLITDARSVTSRLKEREELSGVAIPGSKVALFHTRSDAVTEPMFILYDRRDEAILAAMDGGSARVSRILLMLGPASMSEEESLVLSSISGMIVQDDESLATFESESEETIKAFMSREFLEYFRDHIS</sequence>
<keyword evidence="3" id="KW-0805">Transcription regulation</keyword>
<name>A0A859F9P6_9BACI</name>
<reference evidence="10" key="1">
    <citation type="submission" date="2019-07" db="EMBL/GenBank/DDBJ databases">
        <title>Bacillus alkalisoli sp. nov. isolated from saline soil.</title>
        <authorList>
            <person name="Sun J.-Q."/>
            <person name="Xu L."/>
        </authorList>
    </citation>
    <scope>NUCLEOTIDE SEQUENCE [LARGE SCALE GENOMIC DNA]</scope>
    <source>
        <strain evidence="10">M4U3P1</strain>
    </source>
</reference>
<dbReference type="InterPro" id="IPR013011">
    <property type="entry name" value="PTS_EIIB_2"/>
</dbReference>
<feature type="domain" description="PRD" evidence="8">
    <location>
        <begin position="201"/>
        <end position="306"/>
    </location>
</feature>
<keyword evidence="4" id="KW-0010">Activator</keyword>
<dbReference type="InterPro" id="IPR016152">
    <property type="entry name" value="PTrfase/Anion_transptr"/>
</dbReference>
<evidence type="ECO:0000256" key="2">
    <source>
        <dbReference type="ARBA" id="ARBA00022737"/>
    </source>
</evidence>
<dbReference type="SUPFAM" id="SSF55804">
    <property type="entry name" value="Phoshotransferase/anion transport protein"/>
    <property type="match status" value="1"/>
</dbReference>